<sequence length="620" mass="69454">MTHLSDFSFLQRMVSLVYLSVWFLYRVWKLDKFRCLSPHRFRQGELKSVVTALICVMIPFQLYYDVTSCKIKYEEGFASVFGHVYTKPETMWTKADQELVVPTNYSLCIGLSLQTGTLLLLQCFWNYLANSVAKASFMSSREFLFYIIWTFVSIIIFPVLQYNFSREVYDPTYKEIMPELVYGFELLFVACLGVVSHFRFRKLLNNSRDSNNARSITHKIRYFQELNLILTVVLFIDSIAFIILSADGLTGRKTLNAHKFSADFLICNINISTVIVWFLVMLIFHPKPQGSTSQGMQNPTNDFLSNGKQLDGYPGSPPMMTQASQASSDYLQYTKSVGVPINSSYTPGTAYQLGPLPPPPPENMHHNNSVASSTQSTATLVSSPNYPTRNSRSKGMTMDPTESMIDDTTHLPPYRPVSNNNNNNSNNNNLSSPPHQQHSHLHPRSGGGGPLAPPVSPDDEASQCRNCPQCQRQQAVSPPTSAIKQLEDSAMHTTINLDNNDHQQQQLYSNKALSLSQRDNTINSMAMSRSSEDTKDHSHHLHSIDLGPGDEIEPNSSQRHPNWQLSLDFSDKATKSAAAVAETAGNVKRENSDDSMWLHQSPKGVAGTMSTNEFRAGTVA</sequence>
<feature type="transmembrane region" description="Helical" evidence="2">
    <location>
        <begin position="226"/>
        <end position="244"/>
    </location>
</feature>
<feature type="transmembrane region" description="Helical" evidence="2">
    <location>
        <begin position="180"/>
        <end position="200"/>
    </location>
</feature>
<feature type="compositionally biased region" description="Low complexity" evidence="1">
    <location>
        <begin position="463"/>
        <end position="474"/>
    </location>
</feature>
<feature type="transmembrane region" description="Helical" evidence="2">
    <location>
        <begin position="104"/>
        <end position="128"/>
    </location>
</feature>
<organism evidence="3 4">
    <name type="scientific">Absidia repens</name>
    <dbReference type="NCBI Taxonomy" id="90262"/>
    <lineage>
        <taxon>Eukaryota</taxon>
        <taxon>Fungi</taxon>
        <taxon>Fungi incertae sedis</taxon>
        <taxon>Mucoromycota</taxon>
        <taxon>Mucoromycotina</taxon>
        <taxon>Mucoromycetes</taxon>
        <taxon>Mucorales</taxon>
        <taxon>Cunninghamellaceae</taxon>
        <taxon>Absidia</taxon>
    </lineage>
</organism>
<keyword evidence="4" id="KW-1185">Reference proteome</keyword>
<comment type="caution">
    <text evidence="3">The sequence shown here is derived from an EMBL/GenBank/DDBJ whole genome shotgun (WGS) entry which is preliminary data.</text>
</comment>
<evidence type="ECO:0000256" key="1">
    <source>
        <dbReference type="SAM" id="MobiDB-lite"/>
    </source>
</evidence>
<feature type="compositionally biased region" description="Polar residues" evidence="1">
    <location>
        <begin position="366"/>
        <end position="394"/>
    </location>
</feature>
<feature type="transmembrane region" description="Helical" evidence="2">
    <location>
        <begin position="264"/>
        <end position="284"/>
    </location>
</feature>
<keyword evidence="2" id="KW-0472">Membrane</keyword>
<name>A0A1X2J0E3_9FUNG</name>
<dbReference type="EMBL" id="MCGE01000001">
    <property type="protein sequence ID" value="ORZ25309.1"/>
    <property type="molecule type" value="Genomic_DNA"/>
</dbReference>
<dbReference type="OrthoDB" id="2384193at2759"/>
<feature type="transmembrane region" description="Helical" evidence="2">
    <location>
        <begin position="6"/>
        <end position="25"/>
    </location>
</feature>
<keyword evidence="2" id="KW-0812">Transmembrane</keyword>
<proteinExistence type="predicted"/>
<reference evidence="3 4" key="1">
    <citation type="submission" date="2016-07" db="EMBL/GenBank/DDBJ databases">
        <title>Pervasive Adenine N6-methylation of Active Genes in Fungi.</title>
        <authorList>
            <consortium name="DOE Joint Genome Institute"/>
            <person name="Mondo S.J."/>
            <person name="Dannebaum R.O."/>
            <person name="Kuo R.C."/>
            <person name="Labutti K."/>
            <person name="Haridas S."/>
            <person name="Kuo A."/>
            <person name="Salamov A."/>
            <person name="Ahrendt S.R."/>
            <person name="Lipzen A."/>
            <person name="Sullivan W."/>
            <person name="Andreopoulos W.B."/>
            <person name="Clum A."/>
            <person name="Lindquist E."/>
            <person name="Daum C."/>
            <person name="Ramamoorthy G.K."/>
            <person name="Gryganskyi A."/>
            <person name="Culley D."/>
            <person name="Magnuson J.K."/>
            <person name="James T.Y."/>
            <person name="O'Malley M.A."/>
            <person name="Stajich J.E."/>
            <person name="Spatafora J.W."/>
            <person name="Visel A."/>
            <person name="Grigoriev I.V."/>
        </authorList>
    </citation>
    <scope>NUCLEOTIDE SEQUENCE [LARGE SCALE GENOMIC DNA]</scope>
    <source>
        <strain evidence="3 4">NRRL 1336</strain>
    </source>
</reference>
<feature type="compositionally biased region" description="Low complexity" evidence="1">
    <location>
        <begin position="575"/>
        <end position="584"/>
    </location>
</feature>
<protein>
    <submittedName>
        <fullName evidence="3">Uncharacterized protein</fullName>
    </submittedName>
</protein>
<feature type="compositionally biased region" description="Low complexity" evidence="1">
    <location>
        <begin position="418"/>
        <end position="436"/>
    </location>
</feature>
<feature type="compositionally biased region" description="Polar residues" evidence="1">
    <location>
        <begin position="554"/>
        <end position="567"/>
    </location>
</feature>
<feature type="region of interest" description="Disordered" evidence="1">
    <location>
        <begin position="527"/>
        <end position="620"/>
    </location>
</feature>
<dbReference type="Proteomes" id="UP000193560">
    <property type="component" value="Unassembled WGS sequence"/>
</dbReference>
<accession>A0A1X2J0E3</accession>
<feature type="region of interest" description="Disordered" evidence="1">
    <location>
        <begin position="349"/>
        <end position="481"/>
    </location>
</feature>
<evidence type="ECO:0000256" key="2">
    <source>
        <dbReference type="SAM" id="Phobius"/>
    </source>
</evidence>
<evidence type="ECO:0000313" key="4">
    <source>
        <dbReference type="Proteomes" id="UP000193560"/>
    </source>
</evidence>
<evidence type="ECO:0000313" key="3">
    <source>
        <dbReference type="EMBL" id="ORZ25309.1"/>
    </source>
</evidence>
<gene>
    <name evidence="3" type="ORF">BCR42DRAFT_340280</name>
</gene>
<feature type="transmembrane region" description="Helical" evidence="2">
    <location>
        <begin position="143"/>
        <end position="160"/>
    </location>
</feature>
<feature type="transmembrane region" description="Helical" evidence="2">
    <location>
        <begin position="46"/>
        <end position="64"/>
    </location>
</feature>
<dbReference type="AlphaFoldDB" id="A0A1X2J0E3"/>
<keyword evidence="2" id="KW-1133">Transmembrane helix</keyword>